<evidence type="ECO:0000313" key="5">
    <source>
        <dbReference type="EMBL" id="MRH41508.1"/>
    </source>
</evidence>
<dbReference type="InterPro" id="IPR017439">
    <property type="entry name" value="Amidohydrolase"/>
</dbReference>
<gene>
    <name evidence="5" type="ORF">GH741_02325</name>
</gene>
<dbReference type="OrthoDB" id="9776731at2"/>
<keyword evidence="2 5" id="KW-0378">Hydrolase</keyword>
<dbReference type="NCBIfam" id="TIGR01891">
    <property type="entry name" value="amidohydrolases"/>
    <property type="match status" value="1"/>
</dbReference>
<name>A0A6A8D7D8_9BACI</name>
<feature type="binding site" evidence="3">
    <location>
        <position position="103"/>
    </location>
    <ligand>
        <name>Mn(2+)</name>
        <dbReference type="ChEBI" id="CHEBI:29035"/>
        <label>2</label>
    </ligand>
</feature>
<dbReference type="InterPro" id="IPR011650">
    <property type="entry name" value="Peptidase_M20_dimer"/>
</dbReference>
<dbReference type="PIRSF" id="PIRSF005962">
    <property type="entry name" value="Pept_M20D_amidohydro"/>
    <property type="match status" value="1"/>
</dbReference>
<dbReference type="CDD" id="cd08021">
    <property type="entry name" value="M20_Acy1_YhaA-like"/>
    <property type="match status" value="1"/>
</dbReference>
<keyword evidence="6" id="KW-1185">Reference proteome</keyword>
<dbReference type="GO" id="GO:0016787">
    <property type="term" value="F:hydrolase activity"/>
    <property type="evidence" value="ECO:0007669"/>
    <property type="project" value="UniProtKB-KW"/>
</dbReference>
<protein>
    <submittedName>
        <fullName evidence="5">Amidohydrolase</fullName>
    </submittedName>
</protein>
<dbReference type="Pfam" id="PF07687">
    <property type="entry name" value="M20_dimer"/>
    <property type="match status" value="1"/>
</dbReference>
<sequence length="395" mass="44022">MKQKVFSKLNELYEEMVEIRRHLHMHPELSFEEHQTAKFIAEYQSKLGLEVRKGVGGMGVIATLHGGKPGKTVAIRADFDALPISEENDVPYKSKNPGVMHACGHDAHTAIALGMAKALVEYKEELEGTIVFIHQHAEEQDPGGAIAMIEDGALDGVDVIFATHMENYIPVNTISHSNEYIFGSSDDFVIDIKGVGGHAAFPHDTTDVIAIGSQLVNNLHQIVSRKVDPLKSAVLTIGSFRAGSKANVISGMGRLEGTVRTFDKDVRQQMHDWIQQITEHTCKAFGADFDVNYQFGYPATLNDRTMNQLLVNAAMDVLPEDNIKEEPPTMGAEDFSYFLEHRPGTYFFTGSANEDKGFIYPYHHPKFDIDERALLNGSKVMSSAIFDYWKQYNIK</sequence>
<evidence type="ECO:0000313" key="6">
    <source>
        <dbReference type="Proteomes" id="UP000799092"/>
    </source>
</evidence>
<keyword evidence="3" id="KW-0479">Metal-binding</keyword>
<dbReference type="InterPro" id="IPR002933">
    <property type="entry name" value="Peptidase_M20"/>
</dbReference>
<evidence type="ECO:0000256" key="2">
    <source>
        <dbReference type="ARBA" id="ARBA00022801"/>
    </source>
</evidence>
<dbReference type="AlphaFoldDB" id="A0A6A8D7D8"/>
<dbReference type="FunFam" id="3.30.70.360:FF:000014">
    <property type="entry name" value="N-acyl-L-amino acid amidohydrolase"/>
    <property type="match status" value="1"/>
</dbReference>
<dbReference type="InterPro" id="IPR036264">
    <property type="entry name" value="Bact_exopeptidase_dim_dom"/>
</dbReference>
<organism evidence="5 6">
    <name type="scientific">Aquibacillus halophilus</name>
    <dbReference type="NCBI Taxonomy" id="930132"/>
    <lineage>
        <taxon>Bacteria</taxon>
        <taxon>Bacillati</taxon>
        <taxon>Bacillota</taxon>
        <taxon>Bacilli</taxon>
        <taxon>Bacillales</taxon>
        <taxon>Bacillaceae</taxon>
        <taxon>Aquibacillus</taxon>
    </lineage>
</organism>
<dbReference type="Gene3D" id="3.30.70.360">
    <property type="match status" value="1"/>
</dbReference>
<evidence type="ECO:0000256" key="1">
    <source>
        <dbReference type="ARBA" id="ARBA00006153"/>
    </source>
</evidence>
<comment type="similarity">
    <text evidence="1">Belongs to the peptidase M20 family.</text>
</comment>
<dbReference type="SUPFAM" id="SSF53187">
    <property type="entry name" value="Zn-dependent exopeptidases"/>
    <property type="match status" value="1"/>
</dbReference>
<dbReference type="PANTHER" id="PTHR11014:SF63">
    <property type="entry name" value="METALLOPEPTIDASE, PUTATIVE (AFU_ORTHOLOGUE AFUA_6G09600)-RELATED"/>
    <property type="match status" value="1"/>
</dbReference>
<feature type="binding site" evidence="3">
    <location>
        <position position="164"/>
    </location>
    <ligand>
        <name>Mn(2+)</name>
        <dbReference type="ChEBI" id="CHEBI:29035"/>
        <label>2</label>
    </ligand>
</feature>
<comment type="cofactor">
    <cofactor evidence="3">
        <name>Mn(2+)</name>
        <dbReference type="ChEBI" id="CHEBI:29035"/>
    </cofactor>
    <text evidence="3">The Mn(2+) ion enhances activity.</text>
</comment>
<evidence type="ECO:0000259" key="4">
    <source>
        <dbReference type="Pfam" id="PF07687"/>
    </source>
</evidence>
<feature type="binding site" evidence="3">
    <location>
        <position position="363"/>
    </location>
    <ligand>
        <name>Mn(2+)</name>
        <dbReference type="ChEBI" id="CHEBI:29035"/>
        <label>2</label>
    </ligand>
</feature>
<dbReference type="PANTHER" id="PTHR11014">
    <property type="entry name" value="PEPTIDASE M20 FAMILY MEMBER"/>
    <property type="match status" value="1"/>
</dbReference>
<dbReference type="SUPFAM" id="SSF55031">
    <property type="entry name" value="Bacterial exopeptidase dimerisation domain"/>
    <property type="match status" value="1"/>
</dbReference>
<dbReference type="GO" id="GO:0046872">
    <property type="term" value="F:metal ion binding"/>
    <property type="evidence" value="ECO:0007669"/>
    <property type="project" value="UniProtKB-KW"/>
</dbReference>
<comment type="caution">
    <text evidence="5">The sequence shown here is derived from an EMBL/GenBank/DDBJ whole genome shotgun (WGS) entry which is preliminary data.</text>
</comment>
<feature type="binding site" evidence="3">
    <location>
        <position position="105"/>
    </location>
    <ligand>
        <name>Mn(2+)</name>
        <dbReference type="ChEBI" id="CHEBI:29035"/>
        <label>2</label>
    </ligand>
</feature>
<dbReference type="Gene3D" id="3.40.630.10">
    <property type="entry name" value="Zn peptidases"/>
    <property type="match status" value="1"/>
</dbReference>
<dbReference type="EMBL" id="WJNG01000002">
    <property type="protein sequence ID" value="MRH41508.1"/>
    <property type="molecule type" value="Genomic_DNA"/>
</dbReference>
<reference evidence="5" key="1">
    <citation type="submission" date="2019-11" db="EMBL/GenBank/DDBJ databases">
        <authorList>
            <person name="Li J."/>
        </authorList>
    </citation>
    <scope>NUCLEOTIDE SEQUENCE</scope>
    <source>
        <strain evidence="5">B6B</strain>
    </source>
</reference>
<feature type="binding site" evidence="3">
    <location>
        <position position="139"/>
    </location>
    <ligand>
        <name>Mn(2+)</name>
        <dbReference type="ChEBI" id="CHEBI:29035"/>
        <label>2</label>
    </ligand>
</feature>
<keyword evidence="3" id="KW-0464">Manganese</keyword>
<proteinExistence type="inferred from homology"/>
<dbReference type="Pfam" id="PF01546">
    <property type="entry name" value="Peptidase_M20"/>
    <property type="match status" value="1"/>
</dbReference>
<accession>A0A6A8D7D8</accession>
<feature type="domain" description="Peptidase M20 dimerisation" evidence="4">
    <location>
        <begin position="188"/>
        <end position="281"/>
    </location>
</feature>
<dbReference type="RefSeq" id="WP_153735161.1">
    <property type="nucleotide sequence ID" value="NZ_WJNG01000002.1"/>
</dbReference>
<dbReference type="Proteomes" id="UP000799092">
    <property type="component" value="Unassembled WGS sequence"/>
</dbReference>
<evidence type="ECO:0000256" key="3">
    <source>
        <dbReference type="PIRSR" id="PIRSR005962-1"/>
    </source>
</evidence>